<evidence type="ECO:0000313" key="3">
    <source>
        <dbReference type="Proteomes" id="UP000713596"/>
    </source>
</evidence>
<dbReference type="AlphaFoldDB" id="A0A948T303"/>
<reference evidence="2" key="1">
    <citation type="journal article" date="2021" name="PeerJ">
        <title>Extensive microbial diversity within the chicken gut microbiome revealed by metagenomics and culture.</title>
        <authorList>
            <person name="Gilroy R."/>
            <person name="Ravi A."/>
            <person name="Getino M."/>
            <person name="Pursley I."/>
            <person name="Horton D.L."/>
            <person name="Alikhan N.F."/>
            <person name="Baker D."/>
            <person name="Gharbi K."/>
            <person name="Hall N."/>
            <person name="Watson M."/>
            <person name="Adriaenssens E.M."/>
            <person name="Foster-Nyarko E."/>
            <person name="Jarju S."/>
            <person name="Secka A."/>
            <person name="Antonio M."/>
            <person name="Oren A."/>
            <person name="Chaudhuri R.R."/>
            <person name="La Ragione R."/>
            <person name="Hildebrand F."/>
            <person name="Pallen M.J."/>
        </authorList>
    </citation>
    <scope>NUCLEOTIDE SEQUENCE</scope>
    <source>
        <strain evidence="2">B5_2728</strain>
    </source>
</reference>
<dbReference type="GO" id="GO:0016810">
    <property type="term" value="F:hydrolase activity, acting on carbon-nitrogen (but not peptide) bonds"/>
    <property type="evidence" value="ECO:0007669"/>
    <property type="project" value="InterPro"/>
</dbReference>
<name>A0A948T303_9FIRM</name>
<dbReference type="PROSITE" id="PS51677">
    <property type="entry name" value="NODB"/>
    <property type="match status" value="1"/>
</dbReference>
<dbReference type="PANTHER" id="PTHR10587">
    <property type="entry name" value="GLYCOSYL TRANSFERASE-RELATED"/>
    <property type="match status" value="1"/>
</dbReference>
<dbReference type="GO" id="GO:0005975">
    <property type="term" value="P:carbohydrate metabolic process"/>
    <property type="evidence" value="ECO:0007669"/>
    <property type="project" value="InterPro"/>
</dbReference>
<evidence type="ECO:0000259" key="1">
    <source>
        <dbReference type="PROSITE" id="PS51677"/>
    </source>
</evidence>
<dbReference type="SUPFAM" id="SSF88713">
    <property type="entry name" value="Glycoside hydrolase/deacetylase"/>
    <property type="match status" value="1"/>
</dbReference>
<organism evidence="2 3">
    <name type="scientific">Candidatus Allofournierella pullistercoris</name>
    <dbReference type="NCBI Taxonomy" id="2838597"/>
    <lineage>
        <taxon>Bacteria</taxon>
        <taxon>Bacillati</taxon>
        <taxon>Bacillota</taxon>
        <taxon>Clostridia</taxon>
        <taxon>Eubacteriales</taxon>
        <taxon>Oscillospiraceae</taxon>
        <taxon>Allofournierella</taxon>
    </lineage>
</organism>
<dbReference type="Proteomes" id="UP000713596">
    <property type="component" value="Unassembled WGS sequence"/>
</dbReference>
<dbReference type="InterPro" id="IPR011330">
    <property type="entry name" value="Glyco_hydro/deAcase_b/a-brl"/>
</dbReference>
<gene>
    <name evidence="2" type="ORF">H9882_05350</name>
</gene>
<dbReference type="Pfam" id="PF01522">
    <property type="entry name" value="Polysacc_deac_1"/>
    <property type="match status" value="1"/>
</dbReference>
<comment type="caution">
    <text evidence="2">The sequence shown here is derived from an EMBL/GenBank/DDBJ whole genome shotgun (WGS) entry which is preliminary data.</text>
</comment>
<protein>
    <submittedName>
        <fullName evidence="2">Polysaccharide deacetylase</fullName>
    </submittedName>
</protein>
<dbReference type="PANTHER" id="PTHR10587:SF125">
    <property type="entry name" value="POLYSACCHARIDE DEACETYLASE YHEN-RELATED"/>
    <property type="match status" value="1"/>
</dbReference>
<reference evidence="2" key="2">
    <citation type="submission" date="2021-04" db="EMBL/GenBank/DDBJ databases">
        <authorList>
            <person name="Gilroy R."/>
        </authorList>
    </citation>
    <scope>NUCLEOTIDE SEQUENCE</scope>
    <source>
        <strain evidence="2">B5_2728</strain>
    </source>
</reference>
<dbReference type="InterPro" id="IPR002509">
    <property type="entry name" value="NODB_dom"/>
</dbReference>
<dbReference type="InterPro" id="IPR050248">
    <property type="entry name" value="Polysacc_deacetylase_ArnD"/>
</dbReference>
<accession>A0A948T303</accession>
<sequence>MKWKMRRSWLWAAICVMGGLAAAGWMVFSVFWMPVGCAQEDLSTRFVTETAAQNEEEPTQKRVYLTFDDGPSPTTETVLEILQQKQVKATFFVIAAENNREYLPLIRKAVEQGHQIALHSCTHDYKSIYASTTAFWADIKELRQQIAPYVDVEKIQWIRFPGGSTNTVSHKYGGSGIMKTLKQQAEEKGYRYIDWNVCANDAIGGHPSANTIYHNVVDSVNDKKEVVVLMHDTKATKTTAEALPDMIDWFLEQGFEFCVLDQMGEKQPKAE</sequence>
<dbReference type="EMBL" id="JAHLFP010000044">
    <property type="protein sequence ID" value="MBU3806301.1"/>
    <property type="molecule type" value="Genomic_DNA"/>
</dbReference>
<dbReference type="Gene3D" id="3.20.20.370">
    <property type="entry name" value="Glycoside hydrolase/deacetylase"/>
    <property type="match status" value="1"/>
</dbReference>
<feature type="domain" description="NodB homology" evidence="1">
    <location>
        <begin position="61"/>
        <end position="258"/>
    </location>
</feature>
<proteinExistence type="predicted"/>
<dbReference type="CDD" id="cd10944">
    <property type="entry name" value="CE4_SmPgdA_like"/>
    <property type="match status" value="1"/>
</dbReference>
<evidence type="ECO:0000313" key="2">
    <source>
        <dbReference type="EMBL" id="MBU3806301.1"/>
    </source>
</evidence>